<gene>
    <name evidence="2" type="ORF">FVP33_10745</name>
</gene>
<accession>A0A5C8UR84</accession>
<evidence type="ECO:0000313" key="2">
    <source>
        <dbReference type="EMBL" id="TXN30460.1"/>
    </source>
</evidence>
<keyword evidence="3" id="KW-1185">Reference proteome</keyword>
<dbReference type="EMBL" id="VRMG01000007">
    <property type="protein sequence ID" value="TXN30460.1"/>
    <property type="molecule type" value="Genomic_DNA"/>
</dbReference>
<keyword evidence="1" id="KW-0812">Transmembrane</keyword>
<dbReference type="RefSeq" id="WP_147783643.1">
    <property type="nucleotide sequence ID" value="NZ_VRMG01000007.1"/>
</dbReference>
<protein>
    <recommendedName>
        <fullName evidence="4">YitT family protein</fullName>
    </recommendedName>
</protein>
<dbReference type="Pfam" id="PF19700">
    <property type="entry name" value="DUF6198"/>
    <property type="match status" value="1"/>
</dbReference>
<feature type="transmembrane region" description="Helical" evidence="1">
    <location>
        <begin position="147"/>
        <end position="167"/>
    </location>
</feature>
<evidence type="ECO:0008006" key="4">
    <source>
        <dbReference type="Google" id="ProtNLM"/>
    </source>
</evidence>
<proteinExistence type="predicted"/>
<evidence type="ECO:0000313" key="3">
    <source>
        <dbReference type="Proteomes" id="UP000321379"/>
    </source>
</evidence>
<comment type="caution">
    <text evidence="2">The sequence shown here is derived from an EMBL/GenBank/DDBJ whole genome shotgun (WGS) entry which is preliminary data.</text>
</comment>
<dbReference type="PANTHER" id="PTHR40078:SF1">
    <property type="entry name" value="INTEGRAL MEMBRANE PROTEIN"/>
    <property type="match status" value="1"/>
</dbReference>
<feature type="transmembrane region" description="Helical" evidence="1">
    <location>
        <begin position="80"/>
        <end position="97"/>
    </location>
</feature>
<feature type="transmembrane region" description="Helical" evidence="1">
    <location>
        <begin position="45"/>
        <end position="68"/>
    </location>
</feature>
<dbReference type="Proteomes" id="UP000321379">
    <property type="component" value="Unassembled WGS sequence"/>
</dbReference>
<reference evidence="2 3" key="1">
    <citation type="submission" date="2019-08" db="EMBL/GenBank/DDBJ databases">
        <title>Bacterial whole genome sequence for Glaciihabitans sp. CHu50b-6-2.</title>
        <authorList>
            <person name="Jin L."/>
        </authorList>
    </citation>
    <scope>NUCLEOTIDE SEQUENCE [LARGE SCALE GENOMIC DNA]</scope>
    <source>
        <strain evidence="2 3">CHu50b-6-2</strain>
    </source>
</reference>
<dbReference type="PANTHER" id="PTHR40078">
    <property type="entry name" value="INTEGRAL MEMBRANE PROTEIN-RELATED"/>
    <property type="match status" value="1"/>
</dbReference>
<feature type="transmembrane region" description="Helical" evidence="1">
    <location>
        <begin position="12"/>
        <end position="33"/>
    </location>
</feature>
<keyword evidence="1" id="KW-0472">Membrane</keyword>
<sequence>MPPVLVLSRRIAQLLVGLSLYGFAIAMMVRAGIGVSPWDVLSQGVSLQTGIAFGWVTNIIGVVVLLLWIPIRQKPGIGTLLNVLLIGPSAEVGLAVLPAQHVLWQQVLLFAGGLALLAVATGLYIGARFGPGPRDGLMTGIHRRWGWRLWIVRTSIEMVVLGIGWLLGGNVGIGTVAFALLIGPMVNVTIPLLRVPTAPVPTAAPSPVQPSPVQIGEPL</sequence>
<organism evidence="2 3">
    <name type="scientific">Lacisediminihabitans profunda</name>
    <dbReference type="NCBI Taxonomy" id="2594790"/>
    <lineage>
        <taxon>Bacteria</taxon>
        <taxon>Bacillati</taxon>
        <taxon>Actinomycetota</taxon>
        <taxon>Actinomycetes</taxon>
        <taxon>Micrococcales</taxon>
        <taxon>Microbacteriaceae</taxon>
        <taxon>Lacisediminihabitans</taxon>
    </lineage>
</organism>
<name>A0A5C8UR84_9MICO</name>
<feature type="transmembrane region" description="Helical" evidence="1">
    <location>
        <begin position="103"/>
        <end position="126"/>
    </location>
</feature>
<dbReference type="AlphaFoldDB" id="A0A5C8UR84"/>
<keyword evidence="1" id="KW-1133">Transmembrane helix</keyword>
<dbReference type="InterPro" id="IPR038750">
    <property type="entry name" value="YczE/YyaS-like"/>
</dbReference>
<feature type="transmembrane region" description="Helical" evidence="1">
    <location>
        <begin position="173"/>
        <end position="193"/>
    </location>
</feature>
<evidence type="ECO:0000256" key="1">
    <source>
        <dbReference type="SAM" id="Phobius"/>
    </source>
</evidence>